<dbReference type="InterPro" id="IPR019576">
    <property type="entry name" value="Pyridoxamine_oxidase_dimer_C"/>
</dbReference>
<feature type="binding site" evidence="6">
    <location>
        <position position="180"/>
    </location>
    <ligand>
        <name>FMN</name>
        <dbReference type="ChEBI" id="CHEBI:58210"/>
    </ligand>
</feature>
<evidence type="ECO:0000259" key="8">
    <source>
        <dbReference type="Pfam" id="PF10590"/>
    </source>
</evidence>
<keyword evidence="4 6" id="KW-0560">Oxidoreductase</keyword>
<protein>
    <recommendedName>
        <fullName evidence="6">Pyridoxine/pyridoxamine 5'-phosphate oxidase</fullName>
        <ecNumber evidence="6">1.4.3.5</ecNumber>
    </recommendedName>
    <alternativeName>
        <fullName evidence="6">PNP/PMP oxidase</fullName>
        <shortName evidence="6">PNPOx</shortName>
    </alternativeName>
    <alternativeName>
        <fullName evidence="6">Pyridoxal 5'-phosphate synthase</fullName>
    </alternativeName>
</protein>
<dbReference type="EC" id="1.4.3.5" evidence="6"/>
<dbReference type="Pfam" id="PF10590">
    <property type="entry name" value="PNP_phzG_C"/>
    <property type="match status" value="1"/>
</dbReference>
<feature type="binding site" evidence="6">
    <location>
        <position position="51"/>
    </location>
    <ligand>
        <name>substrate</name>
    </ligand>
</feature>
<feature type="binding site" evidence="6">
    <location>
        <position position="90"/>
    </location>
    <ligand>
        <name>FMN</name>
        <dbReference type="ChEBI" id="CHEBI:58210"/>
    </ligand>
</feature>
<gene>
    <name evidence="6 9" type="primary">pdxH</name>
    <name evidence="9" type="ORF">PUR21_06610</name>
</gene>
<evidence type="ECO:0000256" key="6">
    <source>
        <dbReference type="HAMAP-Rule" id="MF_01629"/>
    </source>
</evidence>
<evidence type="ECO:0000256" key="3">
    <source>
        <dbReference type="ARBA" id="ARBA00022643"/>
    </source>
</evidence>
<comment type="caution">
    <text evidence="9">The sequence shown here is derived from an EMBL/GenBank/DDBJ whole genome shotgun (WGS) entry which is preliminary data.</text>
</comment>
<comment type="pathway">
    <text evidence="6">Cofactor metabolism; pyridoxal 5'-phosphate salvage; pyridoxal 5'-phosphate from pyridoxine 5'-phosphate: step 1/1.</text>
</comment>
<dbReference type="NCBIfam" id="NF004231">
    <property type="entry name" value="PRK05679.1"/>
    <property type="match status" value="1"/>
</dbReference>
<evidence type="ECO:0000313" key="9">
    <source>
        <dbReference type="EMBL" id="MEN3227314.1"/>
    </source>
</evidence>
<accession>A0ABU9Z7J8</accession>
<dbReference type="InterPro" id="IPR019740">
    <property type="entry name" value="Pyridox_Oxase_CS"/>
</dbReference>
<feature type="binding site" evidence="6">
    <location>
        <begin position="125"/>
        <end position="126"/>
    </location>
    <ligand>
        <name>FMN</name>
        <dbReference type="ChEBI" id="CHEBI:58210"/>
    </ligand>
</feature>
<organism evidence="9 10">
    <name type="scientific">Methylorubrum rhodesianum</name>
    <dbReference type="NCBI Taxonomy" id="29427"/>
    <lineage>
        <taxon>Bacteria</taxon>
        <taxon>Pseudomonadati</taxon>
        <taxon>Pseudomonadota</taxon>
        <taxon>Alphaproteobacteria</taxon>
        <taxon>Hyphomicrobiales</taxon>
        <taxon>Methylobacteriaceae</taxon>
        <taxon>Methylorubrum</taxon>
    </lineage>
</organism>
<keyword evidence="10" id="KW-1185">Reference proteome</keyword>
<dbReference type="GO" id="GO:0004733">
    <property type="term" value="F:pyridoxamine phosphate oxidase activity"/>
    <property type="evidence" value="ECO:0007669"/>
    <property type="project" value="UniProtKB-EC"/>
</dbReference>
<sequence length="197" mass="22350">MDDFEGYVDPWSLFGVWMAQARLSEPNDPHAMTLATAGCDGLPDARIVLLKSYDERGLVFFTNERSAKGMQLAENAQAAVVLHWERLCRQVRARGAVLPIDPAESDAYFARRPRGSRLGAVASRQSEPLADRETLLLEVDAVTTRFEGRPVLRPSHWKGFRLVPVAFEFWRGRGYRLHDRIRFTQCDAGWTSGRLYP</sequence>
<dbReference type="EMBL" id="JAQYXL010000001">
    <property type="protein sequence ID" value="MEN3227314.1"/>
    <property type="molecule type" value="Genomic_DNA"/>
</dbReference>
<evidence type="ECO:0000256" key="2">
    <source>
        <dbReference type="ARBA" id="ARBA00022630"/>
    </source>
</evidence>
<dbReference type="PROSITE" id="PS01064">
    <property type="entry name" value="PYRIDOX_OXIDASE"/>
    <property type="match status" value="1"/>
</dbReference>
<dbReference type="Gene3D" id="2.30.110.10">
    <property type="entry name" value="Electron Transport, Fmn-binding Protein, Chain A"/>
    <property type="match status" value="1"/>
</dbReference>
<keyword evidence="2 6" id="KW-0285">Flavoprotein</keyword>
<evidence type="ECO:0000259" key="7">
    <source>
        <dbReference type="Pfam" id="PF01243"/>
    </source>
</evidence>
<feature type="binding site" evidence="6">
    <location>
        <begin position="61"/>
        <end position="62"/>
    </location>
    <ligand>
        <name>FMN</name>
        <dbReference type="ChEBI" id="CHEBI:58210"/>
    </ligand>
</feature>
<evidence type="ECO:0000256" key="4">
    <source>
        <dbReference type="ARBA" id="ARBA00023002"/>
    </source>
</evidence>
<feature type="domain" description="Pyridoxamine 5'-phosphate oxidase N-terminal" evidence="7">
    <location>
        <begin position="27"/>
        <end position="144"/>
    </location>
</feature>
<comment type="cofactor">
    <cofactor evidence="6">
        <name>FMN</name>
        <dbReference type="ChEBI" id="CHEBI:58210"/>
    </cofactor>
    <text evidence="6">Binds 1 FMN per subunit.</text>
</comment>
<evidence type="ECO:0000313" key="10">
    <source>
        <dbReference type="Proteomes" id="UP001404845"/>
    </source>
</evidence>
<reference evidence="9 10" key="1">
    <citation type="journal article" date="2023" name="PLoS ONE">
        <title>Complete genome assembly of Hawai'i environmental nontuberculous mycobacteria reveals unexpected co-isolation with methylobacteria.</title>
        <authorList>
            <person name="Hendrix J."/>
            <person name="Epperson L.E."/>
            <person name="Tong E.I."/>
            <person name="Chan Y.L."/>
            <person name="Hasan N.A."/>
            <person name="Dawrs S.N."/>
            <person name="Norton G.J."/>
            <person name="Virdi R."/>
            <person name="Crooks J.L."/>
            <person name="Chan E.D."/>
            <person name="Honda J.R."/>
            <person name="Strong M."/>
        </authorList>
    </citation>
    <scope>NUCLEOTIDE SEQUENCE [LARGE SCALE GENOMIC DNA]</scope>
    <source>
        <strain evidence="9 10">NJH_HI01</strain>
    </source>
</reference>
<dbReference type="SUPFAM" id="SSF50475">
    <property type="entry name" value="FMN-binding split barrel"/>
    <property type="match status" value="1"/>
</dbReference>
<comment type="catalytic activity">
    <reaction evidence="6">
        <text>pyridoxine 5'-phosphate + O2 = pyridoxal 5'-phosphate + H2O2</text>
        <dbReference type="Rhea" id="RHEA:15149"/>
        <dbReference type="ChEBI" id="CHEBI:15379"/>
        <dbReference type="ChEBI" id="CHEBI:16240"/>
        <dbReference type="ChEBI" id="CHEBI:58589"/>
        <dbReference type="ChEBI" id="CHEBI:597326"/>
        <dbReference type="EC" id="1.4.3.5"/>
    </reaction>
</comment>
<comment type="catalytic activity">
    <reaction evidence="6">
        <text>pyridoxamine 5'-phosphate + O2 + H2O = pyridoxal 5'-phosphate + H2O2 + NH4(+)</text>
        <dbReference type="Rhea" id="RHEA:15817"/>
        <dbReference type="ChEBI" id="CHEBI:15377"/>
        <dbReference type="ChEBI" id="CHEBI:15379"/>
        <dbReference type="ChEBI" id="CHEBI:16240"/>
        <dbReference type="ChEBI" id="CHEBI:28938"/>
        <dbReference type="ChEBI" id="CHEBI:58451"/>
        <dbReference type="ChEBI" id="CHEBI:597326"/>
        <dbReference type="EC" id="1.4.3.5"/>
    </reaction>
</comment>
<proteinExistence type="inferred from homology"/>
<feature type="binding site" evidence="6">
    <location>
        <position position="108"/>
    </location>
    <ligand>
        <name>substrate</name>
    </ligand>
</feature>
<dbReference type="HAMAP" id="MF_01629">
    <property type="entry name" value="PdxH"/>
    <property type="match status" value="1"/>
</dbReference>
<feature type="binding site" evidence="6">
    <location>
        <begin position="46"/>
        <end position="51"/>
    </location>
    <ligand>
        <name>FMN</name>
        <dbReference type="ChEBI" id="CHEBI:58210"/>
    </ligand>
</feature>
<feature type="binding site" evidence="6">
    <location>
        <position position="68"/>
    </location>
    <ligand>
        <name>FMN</name>
        <dbReference type="ChEBI" id="CHEBI:58210"/>
    </ligand>
</feature>
<dbReference type="InterPro" id="IPR012349">
    <property type="entry name" value="Split_barrel_FMN-bd"/>
</dbReference>
<feature type="binding site" evidence="6">
    <location>
        <position position="112"/>
    </location>
    <ligand>
        <name>substrate</name>
    </ligand>
</feature>
<comment type="function">
    <text evidence="6">Catalyzes the oxidation of either pyridoxine 5'-phosphate (PNP) or pyridoxamine 5'-phosphate (PMP) into pyridoxal 5'-phosphate (PLP).</text>
</comment>
<keyword evidence="3 6" id="KW-0288">FMN</keyword>
<name>A0ABU9Z7J8_9HYPH</name>
<comment type="similarity">
    <text evidence="1 6">Belongs to the pyridoxamine 5'-phosphate oxidase family.</text>
</comment>
<feature type="binding site" evidence="6">
    <location>
        <begin position="176"/>
        <end position="178"/>
    </location>
    <ligand>
        <name>substrate</name>
    </ligand>
</feature>
<evidence type="ECO:0000256" key="1">
    <source>
        <dbReference type="ARBA" id="ARBA00007301"/>
    </source>
</evidence>
<feature type="domain" description="Pyridoxine 5'-phosphate oxidase dimerisation C-terminal" evidence="8">
    <location>
        <begin position="157"/>
        <end position="197"/>
    </location>
</feature>
<comment type="caution">
    <text evidence="6">Lacks conserved residue(s) required for the propagation of feature annotation.</text>
</comment>
<feature type="binding site" evidence="6">
    <location>
        <position position="170"/>
    </location>
    <ligand>
        <name>FMN</name>
        <dbReference type="ChEBI" id="CHEBI:58210"/>
    </ligand>
</feature>
<keyword evidence="5 6" id="KW-0664">Pyridoxine biosynthesis</keyword>
<comment type="pathway">
    <text evidence="6">Cofactor metabolism; pyridoxal 5'-phosphate salvage; pyridoxal 5'-phosphate from pyridoxamine 5'-phosphate: step 1/1.</text>
</comment>
<dbReference type="InterPro" id="IPR011576">
    <property type="entry name" value="Pyridox_Oxase_N"/>
</dbReference>
<dbReference type="NCBIfam" id="TIGR00558">
    <property type="entry name" value="pdxH"/>
    <property type="match status" value="1"/>
</dbReference>
<comment type="subunit">
    <text evidence="6">Homodimer.</text>
</comment>
<dbReference type="PIRSF" id="PIRSF000190">
    <property type="entry name" value="Pyd_amn-ph_oxd"/>
    <property type="match status" value="1"/>
</dbReference>
<feature type="binding site" evidence="6">
    <location>
        <position position="116"/>
    </location>
    <ligand>
        <name>substrate</name>
    </ligand>
</feature>
<dbReference type="PANTHER" id="PTHR10851:SF0">
    <property type="entry name" value="PYRIDOXINE-5'-PHOSPHATE OXIDASE"/>
    <property type="match status" value="1"/>
</dbReference>
<dbReference type="Pfam" id="PF01243">
    <property type="entry name" value="PNPOx_N"/>
    <property type="match status" value="1"/>
</dbReference>
<dbReference type="RefSeq" id="WP_200671137.1">
    <property type="nucleotide sequence ID" value="NZ_JACWCW010000046.1"/>
</dbReference>
<dbReference type="PANTHER" id="PTHR10851">
    <property type="entry name" value="PYRIDOXINE-5-PHOSPHATE OXIDASE"/>
    <property type="match status" value="1"/>
</dbReference>
<dbReference type="InterPro" id="IPR000659">
    <property type="entry name" value="Pyridox_Oxase"/>
</dbReference>
<dbReference type="Proteomes" id="UP001404845">
    <property type="component" value="Unassembled WGS sequence"/>
</dbReference>
<evidence type="ECO:0000256" key="5">
    <source>
        <dbReference type="ARBA" id="ARBA00023096"/>
    </source>
</evidence>